<evidence type="ECO:0000313" key="1">
    <source>
        <dbReference type="EMBL" id="GGL82751.1"/>
    </source>
</evidence>
<comment type="caution">
    <text evidence="1">The sequence shown here is derived from an EMBL/GenBank/DDBJ whole genome shotgun (WGS) entry which is preliminary data.</text>
</comment>
<evidence type="ECO:0008006" key="3">
    <source>
        <dbReference type="Google" id="ProtNLM"/>
    </source>
</evidence>
<gene>
    <name evidence="1" type="ORF">GCM10011534_01050</name>
</gene>
<protein>
    <recommendedName>
        <fullName evidence="3">UDP-N-acetylmuramate--alanine ligase</fullName>
    </recommendedName>
</protein>
<dbReference type="InterPro" id="IPR018919">
    <property type="entry name" value="DUF2484"/>
</dbReference>
<dbReference type="RefSeq" id="WP_028285084.1">
    <property type="nucleotide sequence ID" value="NZ_BMLF01000001.1"/>
</dbReference>
<sequence>MSTALVLGCVWVLAATLVAMLPMRRQLLPGLALLLAAPVLVAFIGWQHGWGWAGLALAGVLSMFRKPLAHVWLRLRGAPEERVE</sequence>
<accession>A0A917SHY0</accession>
<dbReference type="EMBL" id="BMLF01000001">
    <property type="protein sequence ID" value="GGL82751.1"/>
    <property type="molecule type" value="Genomic_DNA"/>
</dbReference>
<proteinExistence type="predicted"/>
<dbReference type="Proteomes" id="UP000649829">
    <property type="component" value="Unassembled WGS sequence"/>
</dbReference>
<organism evidence="1 2">
    <name type="scientific">Pseudooceanicola nanhaiensis</name>
    <dbReference type="NCBI Taxonomy" id="375761"/>
    <lineage>
        <taxon>Bacteria</taxon>
        <taxon>Pseudomonadati</taxon>
        <taxon>Pseudomonadota</taxon>
        <taxon>Alphaproteobacteria</taxon>
        <taxon>Rhodobacterales</taxon>
        <taxon>Paracoccaceae</taxon>
        <taxon>Pseudooceanicola</taxon>
    </lineage>
</organism>
<reference evidence="1" key="2">
    <citation type="submission" date="2020-09" db="EMBL/GenBank/DDBJ databases">
        <authorList>
            <person name="Sun Q."/>
            <person name="Zhou Y."/>
        </authorList>
    </citation>
    <scope>NUCLEOTIDE SEQUENCE</scope>
    <source>
        <strain evidence="1">CGMCC 1.6293</strain>
    </source>
</reference>
<evidence type="ECO:0000313" key="2">
    <source>
        <dbReference type="Proteomes" id="UP000649829"/>
    </source>
</evidence>
<name>A0A917SHY0_9RHOB</name>
<keyword evidence="2" id="KW-1185">Reference proteome</keyword>
<reference evidence="1" key="1">
    <citation type="journal article" date="2014" name="Int. J. Syst. Evol. Microbiol.">
        <title>Complete genome sequence of Corynebacterium casei LMG S-19264T (=DSM 44701T), isolated from a smear-ripened cheese.</title>
        <authorList>
            <consortium name="US DOE Joint Genome Institute (JGI-PGF)"/>
            <person name="Walter F."/>
            <person name="Albersmeier A."/>
            <person name="Kalinowski J."/>
            <person name="Ruckert C."/>
        </authorList>
    </citation>
    <scope>NUCLEOTIDE SEQUENCE</scope>
    <source>
        <strain evidence="1">CGMCC 1.6293</strain>
    </source>
</reference>
<dbReference type="AlphaFoldDB" id="A0A917SHY0"/>
<dbReference type="Pfam" id="PF10658">
    <property type="entry name" value="DUF2484"/>
    <property type="match status" value="1"/>
</dbReference>